<evidence type="ECO:0000259" key="8">
    <source>
        <dbReference type="Pfam" id="PF00720"/>
    </source>
</evidence>
<accession>A0ABV3JXX1</accession>
<keyword evidence="7" id="KW-0732">Signal</keyword>
<evidence type="ECO:0000313" key="10">
    <source>
        <dbReference type="Proteomes" id="UP001552594"/>
    </source>
</evidence>
<evidence type="ECO:0000313" key="9">
    <source>
        <dbReference type="EMBL" id="MEV5507733.1"/>
    </source>
</evidence>
<evidence type="ECO:0000256" key="3">
    <source>
        <dbReference type="ARBA" id="ARBA00022525"/>
    </source>
</evidence>
<comment type="caution">
    <text evidence="9">The sequence shown here is derived from an EMBL/GenBank/DDBJ whole genome shotgun (WGS) entry which is preliminary data.</text>
</comment>
<dbReference type="InterPro" id="IPR023549">
    <property type="entry name" value="Subtilisin_inhibitor"/>
</dbReference>
<keyword evidence="4" id="KW-0646">Protease inhibitor</keyword>
<reference evidence="9 10" key="1">
    <citation type="submission" date="2024-06" db="EMBL/GenBank/DDBJ databases">
        <title>The Natural Products Discovery Center: Release of the First 8490 Sequenced Strains for Exploring Actinobacteria Biosynthetic Diversity.</title>
        <authorList>
            <person name="Kalkreuter E."/>
            <person name="Kautsar S.A."/>
            <person name="Yang D."/>
            <person name="Bader C.D."/>
            <person name="Teijaro C.N."/>
            <person name="Fluegel L."/>
            <person name="Davis C.M."/>
            <person name="Simpson J.R."/>
            <person name="Lauterbach L."/>
            <person name="Steele A.D."/>
            <person name="Gui C."/>
            <person name="Meng S."/>
            <person name="Li G."/>
            <person name="Viehrig K."/>
            <person name="Ye F."/>
            <person name="Su P."/>
            <person name="Kiefer A.F."/>
            <person name="Nichols A."/>
            <person name="Cepeda A.J."/>
            <person name="Yan W."/>
            <person name="Fan B."/>
            <person name="Jiang Y."/>
            <person name="Adhikari A."/>
            <person name="Zheng C.-J."/>
            <person name="Schuster L."/>
            <person name="Cowan T.M."/>
            <person name="Smanski M.J."/>
            <person name="Chevrette M.G."/>
            <person name="De Carvalho L.P.S."/>
            <person name="Shen B."/>
        </authorList>
    </citation>
    <scope>NUCLEOTIDE SEQUENCE [LARGE SCALE GENOMIC DNA]</scope>
    <source>
        <strain evidence="9 10">NPDC052347</strain>
    </source>
</reference>
<dbReference type="SUPFAM" id="SSF55399">
    <property type="entry name" value="Subtilisin inhibitor"/>
    <property type="match status" value="1"/>
</dbReference>
<dbReference type="Gene3D" id="3.30.350.10">
    <property type="entry name" value="Subtilisin inhibitor-like"/>
    <property type="match status" value="1"/>
</dbReference>
<dbReference type="EMBL" id="JBFAUK010000009">
    <property type="protein sequence ID" value="MEV5507733.1"/>
    <property type="molecule type" value="Genomic_DNA"/>
</dbReference>
<evidence type="ECO:0000256" key="6">
    <source>
        <dbReference type="ARBA" id="ARBA00023157"/>
    </source>
</evidence>
<proteinExistence type="inferred from homology"/>
<keyword evidence="6" id="KW-1015">Disulfide bond</keyword>
<feature type="signal peptide" evidence="7">
    <location>
        <begin position="1"/>
        <end position="25"/>
    </location>
</feature>
<sequence length="140" mass="14941">MPLRRLLLGTLALAPALLGTATATAVPIPLPAPEPMDHLTVTLRDTTHDGSYDLYCHPTGGTAPHPGEACRQLDQLTRWGSDPFAPVPPASNCSMIYGGPERAHVGGTWAGRPVSADFSRLNGCEIARWNKFSRLLGSSR</sequence>
<keyword evidence="3" id="KW-0964">Secreted</keyword>
<evidence type="ECO:0000256" key="4">
    <source>
        <dbReference type="ARBA" id="ARBA00022690"/>
    </source>
</evidence>
<comment type="subcellular location">
    <subcellularLocation>
        <location evidence="1">Secreted</location>
    </subcellularLocation>
</comment>
<evidence type="ECO:0000256" key="5">
    <source>
        <dbReference type="ARBA" id="ARBA00022900"/>
    </source>
</evidence>
<organism evidence="9 10">
    <name type="scientific">Streptomyces orinoci</name>
    <name type="common">Streptoverticillium orinoci</name>
    <dbReference type="NCBI Taxonomy" id="67339"/>
    <lineage>
        <taxon>Bacteria</taxon>
        <taxon>Bacillati</taxon>
        <taxon>Actinomycetota</taxon>
        <taxon>Actinomycetes</taxon>
        <taxon>Kitasatosporales</taxon>
        <taxon>Streptomycetaceae</taxon>
        <taxon>Streptomyces</taxon>
    </lineage>
</organism>
<dbReference type="InterPro" id="IPR036819">
    <property type="entry name" value="Subtilisin_inhibitor-like_sf"/>
</dbReference>
<protein>
    <submittedName>
        <fullName evidence="9">SSI family serine proteinase inhibitor</fullName>
    </submittedName>
</protein>
<feature type="chain" id="PRO_5046200368" evidence="7">
    <location>
        <begin position="26"/>
        <end position="140"/>
    </location>
</feature>
<name>A0ABV3JXX1_STRON</name>
<keyword evidence="5" id="KW-0722">Serine protease inhibitor</keyword>
<dbReference type="RefSeq" id="WP_109282439.1">
    <property type="nucleotide sequence ID" value="NZ_JBFAUK010000009.1"/>
</dbReference>
<evidence type="ECO:0000256" key="2">
    <source>
        <dbReference type="ARBA" id="ARBA00010472"/>
    </source>
</evidence>
<feature type="domain" description="Subtilisin inhibitor" evidence="8">
    <location>
        <begin position="49"/>
        <end position="115"/>
    </location>
</feature>
<evidence type="ECO:0000256" key="1">
    <source>
        <dbReference type="ARBA" id="ARBA00004613"/>
    </source>
</evidence>
<keyword evidence="10" id="KW-1185">Reference proteome</keyword>
<gene>
    <name evidence="9" type="ORF">AB0L16_14835</name>
</gene>
<comment type="similarity">
    <text evidence="2">Belongs to the protease inhibitor I16 (SSI) family.</text>
</comment>
<dbReference type="Pfam" id="PF00720">
    <property type="entry name" value="SSI"/>
    <property type="match status" value="1"/>
</dbReference>
<dbReference type="Proteomes" id="UP001552594">
    <property type="component" value="Unassembled WGS sequence"/>
</dbReference>
<evidence type="ECO:0000256" key="7">
    <source>
        <dbReference type="SAM" id="SignalP"/>
    </source>
</evidence>